<dbReference type="Proteomes" id="UP000241462">
    <property type="component" value="Unassembled WGS sequence"/>
</dbReference>
<accession>A0A2T2ZW59</accession>
<feature type="region of interest" description="Disordered" evidence="1">
    <location>
        <begin position="1"/>
        <end position="60"/>
    </location>
</feature>
<feature type="compositionally biased region" description="Basic residues" evidence="1">
    <location>
        <begin position="30"/>
        <end position="40"/>
    </location>
</feature>
<name>A0A2T2ZW59_9PEZI</name>
<sequence>MTSRHGRKDNRNRGTSRPKRPLPAIAQKKEGKKKGKKKKQPQPPKHYLAFPRRQRQERNPRVDYIDGLDFTLQTLPFMYNFIVLVLHLYATSCCIPHPPLAMCFLDKGGQCAGPGCLRSEIATLRKPCKPRYQKVWTAAFSSRGSQRPTTPCTDAGGPNLEGCICPHQELPYRIGPHRLRSLLRLVLPHVLH</sequence>
<proteinExistence type="predicted"/>
<organism evidence="2 3">
    <name type="scientific">Coniella lustricola</name>
    <dbReference type="NCBI Taxonomy" id="2025994"/>
    <lineage>
        <taxon>Eukaryota</taxon>
        <taxon>Fungi</taxon>
        <taxon>Dikarya</taxon>
        <taxon>Ascomycota</taxon>
        <taxon>Pezizomycotina</taxon>
        <taxon>Sordariomycetes</taxon>
        <taxon>Sordariomycetidae</taxon>
        <taxon>Diaporthales</taxon>
        <taxon>Schizoparmaceae</taxon>
        <taxon>Coniella</taxon>
    </lineage>
</organism>
<gene>
    <name evidence="2" type="ORF">BD289DRAFT_128363</name>
</gene>
<dbReference type="InParanoid" id="A0A2T2ZW59"/>
<dbReference type="AlphaFoldDB" id="A0A2T2ZW59"/>
<reference evidence="2 3" key="1">
    <citation type="journal article" date="2018" name="Mycol. Prog.">
        <title>Coniella lustricola, a new species from submerged detritus.</title>
        <authorList>
            <person name="Raudabaugh D.B."/>
            <person name="Iturriaga T."/>
            <person name="Carver A."/>
            <person name="Mondo S."/>
            <person name="Pangilinan J."/>
            <person name="Lipzen A."/>
            <person name="He G."/>
            <person name="Amirebrahimi M."/>
            <person name="Grigoriev I.V."/>
            <person name="Miller A.N."/>
        </authorList>
    </citation>
    <scope>NUCLEOTIDE SEQUENCE [LARGE SCALE GENOMIC DNA]</scope>
    <source>
        <strain evidence="2 3">B22-T-1</strain>
    </source>
</reference>
<protein>
    <submittedName>
        <fullName evidence="2">Uncharacterized protein</fullName>
    </submittedName>
</protein>
<evidence type="ECO:0000313" key="3">
    <source>
        <dbReference type="Proteomes" id="UP000241462"/>
    </source>
</evidence>
<dbReference type="EMBL" id="KZ678616">
    <property type="protein sequence ID" value="PSR78239.1"/>
    <property type="molecule type" value="Genomic_DNA"/>
</dbReference>
<keyword evidence="3" id="KW-1185">Reference proteome</keyword>
<evidence type="ECO:0000256" key="1">
    <source>
        <dbReference type="SAM" id="MobiDB-lite"/>
    </source>
</evidence>
<evidence type="ECO:0000313" key="2">
    <source>
        <dbReference type="EMBL" id="PSR78239.1"/>
    </source>
</evidence>
<feature type="compositionally biased region" description="Basic residues" evidence="1">
    <location>
        <begin position="1"/>
        <end position="20"/>
    </location>
</feature>